<comment type="caution">
    <text evidence="2">The sequence shown here is derived from an EMBL/GenBank/DDBJ whole genome shotgun (WGS) entry which is preliminary data.</text>
</comment>
<feature type="compositionally biased region" description="Basic and acidic residues" evidence="1">
    <location>
        <begin position="196"/>
        <end position="220"/>
    </location>
</feature>
<protein>
    <submittedName>
        <fullName evidence="2">Uncharacterized protein</fullName>
    </submittedName>
</protein>
<feature type="compositionally biased region" description="Basic and acidic residues" evidence="1">
    <location>
        <begin position="170"/>
        <end position="188"/>
    </location>
</feature>
<evidence type="ECO:0000256" key="1">
    <source>
        <dbReference type="SAM" id="MobiDB-lite"/>
    </source>
</evidence>
<name>A0A699QAR3_TANCI</name>
<accession>A0A699QAR3</accession>
<feature type="non-terminal residue" evidence="2">
    <location>
        <position position="1"/>
    </location>
</feature>
<feature type="region of interest" description="Disordered" evidence="1">
    <location>
        <begin position="129"/>
        <end position="257"/>
    </location>
</feature>
<dbReference type="EMBL" id="BKCJ011015878">
    <property type="protein sequence ID" value="GFC67528.1"/>
    <property type="molecule type" value="Genomic_DNA"/>
</dbReference>
<organism evidence="2">
    <name type="scientific">Tanacetum cinerariifolium</name>
    <name type="common">Dalmatian daisy</name>
    <name type="synonym">Chrysanthemum cinerariifolium</name>
    <dbReference type="NCBI Taxonomy" id="118510"/>
    <lineage>
        <taxon>Eukaryota</taxon>
        <taxon>Viridiplantae</taxon>
        <taxon>Streptophyta</taxon>
        <taxon>Embryophyta</taxon>
        <taxon>Tracheophyta</taxon>
        <taxon>Spermatophyta</taxon>
        <taxon>Magnoliopsida</taxon>
        <taxon>eudicotyledons</taxon>
        <taxon>Gunneridae</taxon>
        <taxon>Pentapetalae</taxon>
        <taxon>asterids</taxon>
        <taxon>campanulids</taxon>
        <taxon>Asterales</taxon>
        <taxon>Asteraceae</taxon>
        <taxon>Asteroideae</taxon>
        <taxon>Anthemideae</taxon>
        <taxon>Anthemidinae</taxon>
        <taxon>Tanacetum</taxon>
    </lineage>
</organism>
<evidence type="ECO:0000313" key="2">
    <source>
        <dbReference type="EMBL" id="GFC67528.1"/>
    </source>
</evidence>
<feature type="region of interest" description="Disordered" evidence="1">
    <location>
        <begin position="1"/>
        <end position="21"/>
    </location>
</feature>
<feature type="compositionally biased region" description="Basic residues" evidence="1">
    <location>
        <begin position="245"/>
        <end position="257"/>
    </location>
</feature>
<sequence length="257" mass="28392">AVDGVGQRKHRQAACDHEDRIEAVGQIDPVDQLQHQPAATQADDPADAEFLNQVPQQAPVQAGLAACKHVDQGDGEEHRHRVIAAGFDFKAGRDPFVQAFTAEQREDRCSVRGADDGADQQALNDVQVEQPGRDHAGQPRGDQHADRGQRQGGPERHAKACHPRSQAAVEQDHGECEVADQISRRVVVEDDAAAVHARDHADRQDDHQNRDAQARGKRADQNTCTHQQRADQEQAVDGRGIQGRYSRRKQKWKARAD</sequence>
<proteinExistence type="predicted"/>
<dbReference type="AlphaFoldDB" id="A0A699QAR3"/>
<reference evidence="2" key="1">
    <citation type="journal article" date="2019" name="Sci. Rep.">
        <title>Draft genome of Tanacetum cinerariifolium, the natural source of mosquito coil.</title>
        <authorList>
            <person name="Yamashiro T."/>
            <person name="Shiraishi A."/>
            <person name="Satake H."/>
            <person name="Nakayama K."/>
        </authorList>
    </citation>
    <scope>NUCLEOTIDE SEQUENCE</scope>
</reference>
<gene>
    <name evidence="2" type="ORF">Tci_839498</name>
</gene>
<feature type="compositionally biased region" description="Basic and acidic residues" evidence="1">
    <location>
        <begin position="131"/>
        <end position="158"/>
    </location>
</feature>